<dbReference type="Pfam" id="PF16029">
    <property type="entry name" value="DUF4787"/>
    <property type="match status" value="1"/>
</dbReference>
<keyword evidence="2" id="KW-1185">Reference proteome</keyword>
<name>A0A182QHC5_9DIPT</name>
<dbReference type="AlphaFoldDB" id="A0A182QHC5"/>
<dbReference type="VEuPathDB" id="VectorBase:AFAF010190"/>
<dbReference type="STRING" id="69004.A0A182QHC5"/>
<organism evidence="1 2">
    <name type="scientific">Anopheles farauti</name>
    <dbReference type="NCBI Taxonomy" id="69004"/>
    <lineage>
        <taxon>Eukaryota</taxon>
        <taxon>Metazoa</taxon>
        <taxon>Ecdysozoa</taxon>
        <taxon>Arthropoda</taxon>
        <taxon>Hexapoda</taxon>
        <taxon>Insecta</taxon>
        <taxon>Pterygota</taxon>
        <taxon>Neoptera</taxon>
        <taxon>Endopterygota</taxon>
        <taxon>Diptera</taxon>
        <taxon>Nematocera</taxon>
        <taxon>Culicoidea</taxon>
        <taxon>Culicidae</taxon>
        <taxon>Anophelinae</taxon>
        <taxon>Anopheles</taxon>
    </lineage>
</organism>
<evidence type="ECO:0000313" key="1">
    <source>
        <dbReference type="EnsemblMetazoa" id="AFAF010190-PA"/>
    </source>
</evidence>
<evidence type="ECO:0000313" key="2">
    <source>
        <dbReference type="Proteomes" id="UP000075886"/>
    </source>
</evidence>
<dbReference type="Proteomes" id="UP000075886">
    <property type="component" value="Unassembled WGS sequence"/>
</dbReference>
<dbReference type="PANTHER" id="PTHR35455:SF1">
    <property type="entry name" value="AGAP005842-PA"/>
    <property type="match status" value="1"/>
</dbReference>
<sequence length="130" mass="15314">MSFYPFLCIRVQQYTMPVLGEVNFALLVTLAVAVVWAADADKVVFQFPEYDFKETSKNELTFREYESACDQSHRCTEFDGIERTRCVRECISPSCYQEIYKFDELEEGEIDVRLNSFRACFMQRLNRNRG</sequence>
<proteinExistence type="predicted"/>
<dbReference type="EnsemblMetazoa" id="AFAF010190-RA">
    <property type="protein sequence ID" value="AFAF010190-PA"/>
    <property type="gene ID" value="AFAF010190"/>
</dbReference>
<dbReference type="PANTHER" id="PTHR35455">
    <property type="entry name" value="UNNAMED PRODUCT"/>
    <property type="match status" value="1"/>
</dbReference>
<dbReference type="EMBL" id="AXCN02000446">
    <property type="status" value="NOT_ANNOTATED_CDS"/>
    <property type="molecule type" value="Genomic_DNA"/>
</dbReference>
<reference evidence="1" key="2">
    <citation type="submission" date="2020-05" db="UniProtKB">
        <authorList>
            <consortium name="EnsemblMetazoa"/>
        </authorList>
    </citation>
    <scope>IDENTIFICATION</scope>
    <source>
        <strain evidence="1">FAR1</strain>
    </source>
</reference>
<dbReference type="InterPro" id="IPR031985">
    <property type="entry name" value="DUF4787"/>
</dbReference>
<protein>
    <submittedName>
        <fullName evidence="1">Uncharacterized protein</fullName>
    </submittedName>
</protein>
<reference evidence="2" key="1">
    <citation type="submission" date="2014-01" db="EMBL/GenBank/DDBJ databases">
        <title>The Genome Sequence of Anopheles farauti FAR1 (V2).</title>
        <authorList>
            <consortium name="The Broad Institute Genomics Platform"/>
            <person name="Neafsey D.E."/>
            <person name="Besansky N."/>
            <person name="Howell P."/>
            <person name="Walton C."/>
            <person name="Young S.K."/>
            <person name="Zeng Q."/>
            <person name="Gargeya S."/>
            <person name="Fitzgerald M."/>
            <person name="Haas B."/>
            <person name="Abouelleil A."/>
            <person name="Allen A.W."/>
            <person name="Alvarado L."/>
            <person name="Arachchi H.M."/>
            <person name="Berlin A.M."/>
            <person name="Chapman S.B."/>
            <person name="Gainer-Dewar J."/>
            <person name="Goldberg J."/>
            <person name="Griggs A."/>
            <person name="Gujja S."/>
            <person name="Hansen M."/>
            <person name="Howarth C."/>
            <person name="Imamovic A."/>
            <person name="Ireland A."/>
            <person name="Larimer J."/>
            <person name="McCowan C."/>
            <person name="Murphy C."/>
            <person name="Pearson M."/>
            <person name="Poon T.W."/>
            <person name="Priest M."/>
            <person name="Roberts A."/>
            <person name="Saif S."/>
            <person name="Shea T."/>
            <person name="Sisk P."/>
            <person name="Sykes S."/>
            <person name="Wortman J."/>
            <person name="Nusbaum C."/>
            <person name="Birren B."/>
        </authorList>
    </citation>
    <scope>NUCLEOTIDE SEQUENCE [LARGE SCALE GENOMIC DNA]</scope>
    <source>
        <strain evidence="2">FAR1</strain>
    </source>
</reference>
<accession>A0A182QHC5</accession>